<protein>
    <submittedName>
        <fullName evidence="1">(salmon louse) hypothetical protein</fullName>
    </submittedName>
</protein>
<accession>A0A7R8CVI6</accession>
<evidence type="ECO:0000313" key="1">
    <source>
        <dbReference type="EMBL" id="CAF2945160.1"/>
    </source>
</evidence>
<sequence length="149" mass="16885">MEQQIEINNFGALIGSIGYIIGFILQIYGITSPLGYIDTSILIETIGRVVEEEASYDAEFLLQITLPNPCGNVESNIRRILNRRNKSSPHVKSLVKKEVLCIWNSQFISEASKILLNEQIDLIFDVLEHEEEVEKESKKDIDPIPVVKN</sequence>
<keyword evidence="2" id="KW-1185">Reference proteome</keyword>
<evidence type="ECO:0000313" key="2">
    <source>
        <dbReference type="Proteomes" id="UP000675881"/>
    </source>
</evidence>
<name>A0A7R8CVI6_LEPSM</name>
<dbReference type="Proteomes" id="UP000675881">
    <property type="component" value="Chromosome 5"/>
</dbReference>
<organism evidence="1 2">
    <name type="scientific">Lepeophtheirus salmonis</name>
    <name type="common">Salmon louse</name>
    <name type="synonym">Caligus salmonis</name>
    <dbReference type="NCBI Taxonomy" id="72036"/>
    <lineage>
        <taxon>Eukaryota</taxon>
        <taxon>Metazoa</taxon>
        <taxon>Ecdysozoa</taxon>
        <taxon>Arthropoda</taxon>
        <taxon>Crustacea</taxon>
        <taxon>Multicrustacea</taxon>
        <taxon>Hexanauplia</taxon>
        <taxon>Copepoda</taxon>
        <taxon>Siphonostomatoida</taxon>
        <taxon>Caligidae</taxon>
        <taxon>Lepeophtheirus</taxon>
    </lineage>
</organism>
<dbReference type="EMBL" id="HG994584">
    <property type="protein sequence ID" value="CAF2945160.1"/>
    <property type="molecule type" value="Genomic_DNA"/>
</dbReference>
<proteinExistence type="predicted"/>
<reference evidence="1" key="1">
    <citation type="submission" date="2021-02" db="EMBL/GenBank/DDBJ databases">
        <authorList>
            <person name="Bekaert M."/>
        </authorList>
    </citation>
    <scope>NUCLEOTIDE SEQUENCE</scope>
    <source>
        <strain evidence="1">IoA-00</strain>
    </source>
</reference>
<dbReference type="AlphaFoldDB" id="A0A7R8CVI6"/>
<gene>
    <name evidence="1" type="ORF">LSAA_10037</name>
</gene>